<name>A0A9X3S9H3_9ACTN</name>
<dbReference type="SUPFAM" id="SSF51735">
    <property type="entry name" value="NAD(P)-binding Rossmann-fold domains"/>
    <property type="match status" value="1"/>
</dbReference>
<dbReference type="AlphaFoldDB" id="A0A9X3S9H3"/>
<evidence type="ECO:0000256" key="2">
    <source>
        <dbReference type="ARBA" id="ARBA00022741"/>
    </source>
</evidence>
<dbReference type="GO" id="GO:0043758">
    <property type="term" value="F:acetate-CoA ligase (ADP-forming) activity"/>
    <property type="evidence" value="ECO:0007669"/>
    <property type="project" value="InterPro"/>
</dbReference>
<dbReference type="InterPro" id="IPR016181">
    <property type="entry name" value="Acyl_CoA_acyltransferase"/>
</dbReference>
<keyword evidence="5" id="KW-0012">Acyltransferase</keyword>
<organism evidence="5 6">
    <name type="scientific">Solirubrobacter ginsenosidimutans</name>
    <dbReference type="NCBI Taxonomy" id="490573"/>
    <lineage>
        <taxon>Bacteria</taxon>
        <taxon>Bacillati</taxon>
        <taxon>Actinomycetota</taxon>
        <taxon>Thermoleophilia</taxon>
        <taxon>Solirubrobacterales</taxon>
        <taxon>Solirubrobacteraceae</taxon>
        <taxon>Solirubrobacter</taxon>
    </lineage>
</organism>
<dbReference type="InterPro" id="IPR016102">
    <property type="entry name" value="Succinyl-CoA_synth-like"/>
</dbReference>
<dbReference type="GO" id="GO:0016747">
    <property type="term" value="F:acyltransferase activity, transferring groups other than amino-acyl groups"/>
    <property type="evidence" value="ECO:0007669"/>
    <property type="project" value="InterPro"/>
</dbReference>
<dbReference type="Pfam" id="PF13380">
    <property type="entry name" value="CoA_binding_2"/>
    <property type="match status" value="1"/>
</dbReference>
<dbReference type="Gene3D" id="3.30.470.20">
    <property type="entry name" value="ATP-grasp fold, B domain"/>
    <property type="match status" value="1"/>
</dbReference>
<dbReference type="Gene3D" id="3.40.50.720">
    <property type="entry name" value="NAD(P)-binding Rossmann-like Domain"/>
    <property type="match status" value="1"/>
</dbReference>
<accession>A0A9X3S9H3</accession>
<dbReference type="InterPro" id="IPR032875">
    <property type="entry name" value="Succ_CoA_lig_flav_dom"/>
</dbReference>
<dbReference type="SMART" id="SM00881">
    <property type="entry name" value="CoA_binding"/>
    <property type="match status" value="1"/>
</dbReference>
<dbReference type="PANTHER" id="PTHR43334">
    <property type="entry name" value="ACETATE--COA LIGASE [ADP-FORMING]"/>
    <property type="match status" value="1"/>
</dbReference>
<keyword evidence="6" id="KW-1185">Reference proteome</keyword>
<dbReference type="Gene3D" id="3.30.1490.20">
    <property type="entry name" value="ATP-grasp fold, A domain"/>
    <property type="match status" value="1"/>
</dbReference>
<keyword evidence="2" id="KW-0547">Nucleotide-binding</keyword>
<dbReference type="InterPro" id="IPR043938">
    <property type="entry name" value="Ligase_CoA_dom"/>
</dbReference>
<dbReference type="SUPFAM" id="SSF52210">
    <property type="entry name" value="Succinyl-CoA synthetase domains"/>
    <property type="match status" value="2"/>
</dbReference>
<dbReference type="EC" id="2.3.1.-" evidence="5"/>
<dbReference type="Pfam" id="PF13549">
    <property type="entry name" value="ATP-grasp_5"/>
    <property type="match status" value="1"/>
</dbReference>
<reference evidence="5" key="1">
    <citation type="submission" date="2022-10" db="EMBL/GenBank/DDBJ databases">
        <title>The WGS of Solirubrobacter ginsenosidimutans DSM 21036.</title>
        <authorList>
            <person name="Jiang Z."/>
        </authorList>
    </citation>
    <scope>NUCLEOTIDE SEQUENCE</scope>
    <source>
        <strain evidence="5">DSM 21036</strain>
    </source>
</reference>
<evidence type="ECO:0000259" key="4">
    <source>
        <dbReference type="PROSITE" id="PS51186"/>
    </source>
</evidence>
<keyword evidence="1" id="KW-0436">Ligase</keyword>
<protein>
    <submittedName>
        <fullName evidence="5">GNAT family N-acetyltransferase</fullName>
        <ecNumber evidence="5">2.3.1.-</ecNumber>
    </submittedName>
</protein>
<dbReference type="GO" id="GO:0005524">
    <property type="term" value="F:ATP binding"/>
    <property type="evidence" value="ECO:0007669"/>
    <property type="project" value="UniProtKB-KW"/>
</dbReference>
<dbReference type="Gene3D" id="3.40.50.261">
    <property type="entry name" value="Succinyl-CoA synthetase domains"/>
    <property type="match status" value="2"/>
</dbReference>
<dbReference type="SUPFAM" id="SSF55729">
    <property type="entry name" value="Acyl-CoA N-acyltransferases (Nat)"/>
    <property type="match status" value="1"/>
</dbReference>
<dbReference type="InterPro" id="IPR003781">
    <property type="entry name" value="CoA-bd"/>
</dbReference>
<dbReference type="PROSITE" id="PS51186">
    <property type="entry name" value="GNAT"/>
    <property type="match status" value="1"/>
</dbReference>
<dbReference type="InterPro" id="IPR013815">
    <property type="entry name" value="ATP_grasp_subdomain_1"/>
</dbReference>
<evidence type="ECO:0000256" key="1">
    <source>
        <dbReference type="ARBA" id="ARBA00022598"/>
    </source>
</evidence>
<comment type="caution">
    <text evidence="5">The sequence shown here is derived from an EMBL/GenBank/DDBJ whole genome shotgun (WGS) entry which is preliminary data.</text>
</comment>
<dbReference type="PANTHER" id="PTHR43334:SF1">
    <property type="entry name" value="3-HYDROXYPROPIONATE--COA LIGASE [ADP-FORMING]"/>
    <property type="match status" value="1"/>
</dbReference>
<feature type="domain" description="N-acetyltransferase" evidence="4">
    <location>
        <begin position="21"/>
        <end position="170"/>
    </location>
</feature>
<dbReference type="Pfam" id="PF13607">
    <property type="entry name" value="Succ_CoA_lig"/>
    <property type="match status" value="1"/>
</dbReference>
<keyword evidence="3" id="KW-0067">ATP-binding</keyword>
<dbReference type="RefSeq" id="WP_270044267.1">
    <property type="nucleotide sequence ID" value="NZ_JAPDOD010000040.1"/>
</dbReference>
<dbReference type="InterPro" id="IPR036291">
    <property type="entry name" value="NAD(P)-bd_dom_sf"/>
</dbReference>
<dbReference type="Pfam" id="PF19045">
    <property type="entry name" value="Ligase_CoA_2"/>
    <property type="match status" value="1"/>
</dbReference>
<dbReference type="Pfam" id="PF00583">
    <property type="entry name" value="Acetyltransf_1"/>
    <property type="match status" value="1"/>
</dbReference>
<dbReference type="EMBL" id="JAPDOD010000040">
    <property type="protein sequence ID" value="MDA0165013.1"/>
    <property type="molecule type" value="Genomic_DNA"/>
</dbReference>
<keyword evidence="5" id="KW-0808">Transferase</keyword>
<proteinExistence type="predicted"/>
<evidence type="ECO:0000313" key="6">
    <source>
        <dbReference type="Proteomes" id="UP001149140"/>
    </source>
</evidence>
<evidence type="ECO:0000313" key="5">
    <source>
        <dbReference type="EMBL" id="MDA0165013.1"/>
    </source>
</evidence>
<evidence type="ECO:0000256" key="3">
    <source>
        <dbReference type="ARBA" id="ARBA00022840"/>
    </source>
</evidence>
<sequence length="899" mass="91790">MTAVGEPAGAVDVALRDGSTVRVRPVVAGDYDQLRALLGSLSPESRWLRFFSAGVDLDTMARRAASRGSGRGYGVVATVGAPERIVGHAAYVVTAPGKAEVAFEVSEERHGQGIGTLLLAHLAAVAPSEGIQRFVATVHPSNSRMAQVFRNSGFPVELAVGPGLLEFELPASLDAGAIAAFEDRDRAAAVAAVGHMLRPSSVALIGASRREGTVGTALLSNLLAAGFTGPLRVVNPKAGKIAGIQAYPAIADVPGPIDLAVIAVPAQAVPSIARECADAGVRALVVLSSGFAEVGADGARLQAELLDACRTGGMRLVGPNCLGVLNTAPDVSLNATFAPVVPRRGRIALASQSGAFGITAIAEAARRGLGLSSFVSTGDKADLSGNDFLRYWEQDADTDVILLYLESFGNPRRFGRIARTVARTKPIVAVKSGRSAAGARAAASHTGGLLAASDVTVDALFAHAGVIRTETVAEQLDTAALLAAQPLPRGNRVAIVTNAGGPGIAAADACTAAGLAVEPLSERCRRRLPDHAALGNPIDMIASASAEDFQRTIEQVAEDPDVDAVIAIFIPPLITRAADVAAAIRAASERAAASGTPLLAVFMAVSDAERAELSADGAIPVYGTPEEAVRALGHVGRYADWHREGPDEPPVFADVDGDLVAGILADALGAGGAGWLDPADVERVLAAYGIALIESRTAHSAAEAGRQAADLGGLVAIKAVAPGLVHKADAGAVALELHGKSAVVRAAQAMTRDVAAAGHAVEGFIVQRMAPPGVELIVGIVGDPDFGPVVACGAGGHAVELLGDVAVRLAPLGPRDAKAMLRSLRTYPLLDGYRGAEPADVAAVEDVLLRVSALAAAHPEIAELDCNPLRVGPAGALVLDARIRVAAPPPLRPFPALDR</sequence>
<dbReference type="SUPFAM" id="SSF56059">
    <property type="entry name" value="Glutathione synthetase ATP-binding domain-like"/>
    <property type="match status" value="1"/>
</dbReference>
<dbReference type="Gene3D" id="3.40.630.30">
    <property type="match status" value="1"/>
</dbReference>
<gene>
    <name evidence="5" type="ORF">OM076_32390</name>
</gene>
<dbReference type="Proteomes" id="UP001149140">
    <property type="component" value="Unassembled WGS sequence"/>
</dbReference>
<dbReference type="InterPro" id="IPR051538">
    <property type="entry name" value="Acyl-CoA_Synth/Transferase"/>
</dbReference>
<dbReference type="InterPro" id="IPR000182">
    <property type="entry name" value="GNAT_dom"/>
</dbReference>